<accession>V2TTL9</accession>
<dbReference type="InterPro" id="IPR006664">
    <property type="entry name" value="OMP_bac"/>
</dbReference>
<keyword evidence="5" id="KW-0812">Transmembrane</keyword>
<evidence type="ECO:0000256" key="4">
    <source>
        <dbReference type="PROSITE-ProRule" id="PRU00473"/>
    </source>
</evidence>
<dbReference type="CDD" id="cd07185">
    <property type="entry name" value="OmpA_C-like"/>
    <property type="match status" value="1"/>
</dbReference>
<dbReference type="PANTHER" id="PTHR30329:SF21">
    <property type="entry name" value="LIPOPROTEIN YIAD-RELATED"/>
    <property type="match status" value="1"/>
</dbReference>
<feature type="transmembrane region" description="Helical" evidence="5">
    <location>
        <begin position="168"/>
        <end position="189"/>
    </location>
</feature>
<dbReference type="Pfam" id="PF00691">
    <property type="entry name" value="OmpA"/>
    <property type="match status" value="1"/>
</dbReference>
<evidence type="ECO:0000259" key="6">
    <source>
        <dbReference type="PROSITE" id="PS51123"/>
    </source>
</evidence>
<reference evidence="7 8" key="1">
    <citation type="submission" date="2013-10" db="EMBL/GenBank/DDBJ databases">
        <title>The Genome Sequence of Acinetobacter nectaris CIP 110549.</title>
        <authorList>
            <consortium name="The Broad Institute Genomics Platform"/>
            <consortium name="The Broad Institute Genome Sequencing Center for Infectious Disease"/>
            <person name="Cerqueira G."/>
            <person name="Feldgarden M."/>
            <person name="Courvalin P."/>
            <person name="Grillot-Courvalin C."/>
            <person name="Clermont D."/>
            <person name="Rocha E."/>
            <person name="Yoon E.-J."/>
            <person name="Nemec A."/>
            <person name="Young S.K."/>
            <person name="Zeng Q."/>
            <person name="Gargeya S."/>
            <person name="Fitzgerald M."/>
            <person name="Abouelleil A."/>
            <person name="Alvarado L."/>
            <person name="Berlin A.M."/>
            <person name="Chapman S.B."/>
            <person name="Gainer-Dewar J."/>
            <person name="Goldberg J."/>
            <person name="Gnerre S."/>
            <person name="Griggs A."/>
            <person name="Gujja S."/>
            <person name="Hansen M."/>
            <person name="Howarth C."/>
            <person name="Imamovic A."/>
            <person name="Ireland A."/>
            <person name="Larimer J."/>
            <person name="McCowan C."/>
            <person name="Murphy C."/>
            <person name="Pearson M."/>
            <person name="Poon T.W."/>
            <person name="Priest M."/>
            <person name="Roberts A."/>
            <person name="Saif S."/>
            <person name="Shea T."/>
            <person name="Sykes S."/>
            <person name="Wortman J."/>
            <person name="Nusbaum C."/>
            <person name="Birren B."/>
        </authorList>
    </citation>
    <scope>NUCLEOTIDE SEQUENCE [LARGE SCALE GENOMIC DNA]</scope>
    <source>
        <strain evidence="7 8">CIP 110549</strain>
    </source>
</reference>
<evidence type="ECO:0000256" key="5">
    <source>
        <dbReference type="SAM" id="Phobius"/>
    </source>
</evidence>
<keyword evidence="5" id="KW-1133">Transmembrane helix</keyword>
<evidence type="ECO:0000256" key="1">
    <source>
        <dbReference type="ARBA" id="ARBA00004442"/>
    </source>
</evidence>
<evidence type="ECO:0000256" key="2">
    <source>
        <dbReference type="ARBA" id="ARBA00023136"/>
    </source>
</evidence>
<evidence type="ECO:0000313" key="7">
    <source>
        <dbReference type="EMBL" id="ESK39600.1"/>
    </source>
</evidence>
<name>V2TTL9_9GAMM</name>
<dbReference type="HOGENOM" id="CLU_568192_0_0_6"/>
<dbReference type="PATRIC" id="fig|1392540.3.peg.1242"/>
<evidence type="ECO:0000313" key="8">
    <source>
        <dbReference type="Proteomes" id="UP000023785"/>
    </source>
</evidence>
<feature type="domain" description="OmpA-like" evidence="6">
    <location>
        <begin position="366"/>
        <end position="483"/>
    </location>
</feature>
<dbReference type="EMBL" id="AYER01000004">
    <property type="protein sequence ID" value="ESK39600.1"/>
    <property type="molecule type" value="Genomic_DNA"/>
</dbReference>
<dbReference type="RefSeq" id="WP_023272913.1">
    <property type="nucleotide sequence ID" value="NZ_KI530723.1"/>
</dbReference>
<dbReference type="STRING" id="1392540.P256_01281"/>
<dbReference type="InterPro" id="IPR050330">
    <property type="entry name" value="Bact_OuterMem_StrucFunc"/>
</dbReference>
<gene>
    <name evidence="7" type="ORF">P256_01281</name>
</gene>
<comment type="subcellular location">
    <subcellularLocation>
        <location evidence="1">Cell outer membrane</location>
    </subcellularLocation>
</comment>
<keyword evidence="8" id="KW-1185">Reference proteome</keyword>
<keyword evidence="3" id="KW-0998">Cell outer membrane</keyword>
<dbReference type="Gene3D" id="3.30.1330.60">
    <property type="entry name" value="OmpA-like domain"/>
    <property type="match status" value="1"/>
</dbReference>
<evidence type="ECO:0000256" key="3">
    <source>
        <dbReference type="ARBA" id="ARBA00023237"/>
    </source>
</evidence>
<organism evidence="7 8">
    <name type="scientific">Acinetobacter nectaris CIP 110549</name>
    <dbReference type="NCBI Taxonomy" id="1392540"/>
    <lineage>
        <taxon>Bacteria</taxon>
        <taxon>Pseudomonadati</taxon>
        <taxon>Pseudomonadota</taxon>
        <taxon>Gammaproteobacteria</taxon>
        <taxon>Moraxellales</taxon>
        <taxon>Moraxellaceae</taxon>
        <taxon>Acinetobacter</taxon>
    </lineage>
</organism>
<dbReference type="GO" id="GO:0009279">
    <property type="term" value="C:cell outer membrane"/>
    <property type="evidence" value="ECO:0007669"/>
    <property type="project" value="UniProtKB-SubCell"/>
</dbReference>
<sequence>MSINPVELLKEKVTPAIISQQQLAIDADKKASLLAQFYPILLSIFHKFPERIQSGTNLENNGLNTVFGNQASAIRQLVEGFSAHHSLPENTVTSLFDQAIPLSVKALKDEAGEGKIGAYLATHIKDIATSFPAWGAGLVSALGLSSALGAQASSQHIYSKEPEKKAGFFGKILPIIALIILALLVIFFWKSCQHKVETPVPKSADTPAPQAASDVSSEQKNTAQAELNLVSGTGNHVQACHANLGNQTLTESVKVALSKVFGTNVKCDVTTDQGYATSLPGAEKISEILEYIKAVPNASIDWKGNQVTVNAPDAKAAAELVTKIKAVAPDLEVSTAAPLNEDQSVSNSIDQSKQALSSLGANARPEDIAHALNLQIINFPTASKVLPQKNKEILDEAAKLIKSVPNVKLIVEGYTDSTGNPEANKALSKRRAQSVLDYLVEQGVNRDQLTAVGYGAENPIADNVTEQGKFRNRRIEFKVVNTANGATTVVDGQHNVTTQ</sequence>
<dbReference type="PROSITE" id="PS51123">
    <property type="entry name" value="OMPA_2"/>
    <property type="match status" value="1"/>
</dbReference>
<dbReference type="InterPro" id="IPR006665">
    <property type="entry name" value="OmpA-like"/>
</dbReference>
<dbReference type="InterPro" id="IPR036737">
    <property type="entry name" value="OmpA-like_sf"/>
</dbReference>
<dbReference type="AlphaFoldDB" id="V2TTL9"/>
<keyword evidence="2 4" id="KW-0472">Membrane</keyword>
<proteinExistence type="predicted"/>
<dbReference type="PRINTS" id="PR01021">
    <property type="entry name" value="OMPADOMAIN"/>
</dbReference>
<dbReference type="eggNOG" id="COG2885">
    <property type="taxonomic scope" value="Bacteria"/>
</dbReference>
<dbReference type="PANTHER" id="PTHR30329">
    <property type="entry name" value="STATOR ELEMENT OF FLAGELLAR MOTOR COMPLEX"/>
    <property type="match status" value="1"/>
</dbReference>
<dbReference type="Proteomes" id="UP000023785">
    <property type="component" value="Unassembled WGS sequence"/>
</dbReference>
<dbReference type="SUPFAM" id="SSF103088">
    <property type="entry name" value="OmpA-like"/>
    <property type="match status" value="1"/>
</dbReference>
<comment type="caution">
    <text evidence="7">The sequence shown here is derived from an EMBL/GenBank/DDBJ whole genome shotgun (WGS) entry which is preliminary data.</text>
</comment>
<protein>
    <recommendedName>
        <fullName evidence="6">OmpA-like domain-containing protein</fullName>
    </recommendedName>
</protein>